<organism evidence="3 4">
    <name type="scientific">Hymenobacter properus</name>
    <dbReference type="NCBI Taxonomy" id="2791026"/>
    <lineage>
        <taxon>Bacteria</taxon>
        <taxon>Pseudomonadati</taxon>
        <taxon>Bacteroidota</taxon>
        <taxon>Cytophagia</taxon>
        <taxon>Cytophagales</taxon>
        <taxon>Hymenobacteraceae</taxon>
        <taxon>Hymenobacter</taxon>
    </lineage>
</organism>
<dbReference type="PANTHER" id="PTHR34220:SF7">
    <property type="entry name" value="SENSOR HISTIDINE KINASE YPDA"/>
    <property type="match status" value="1"/>
</dbReference>
<dbReference type="Proteomes" id="UP000645610">
    <property type="component" value="Unassembled WGS sequence"/>
</dbReference>
<feature type="transmembrane region" description="Helical" evidence="1">
    <location>
        <begin position="12"/>
        <end position="28"/>
    </location>
</feature>
<dbReference type="InterPro" id="IPR050640">
    <property type="entry name" value="Bact_2-comp_sensor_kinase"/>
</dbReference>
<accession>A0A931BKI6</accession>
<dbReference type="SUPFAM" id="SSF55874">
    <property type="entry name" value="ATPase domain of HSP90 chaperone/DNA topoisomerase II/histidine kinase"/>
    <property type="match status" value="1"/>
</dbReference>
<dbReference type="Pfam" id="PF06580">
    <property type="entry name" value="His_kinase"/>
    <property type="match status" value="1"/>
</dbReference>
<evidence type="ECO:0000313" key="3">
    <source>
        <dbReference type="EMBL" id="MBF9143972.1"/>
    </source>
</evidence>
<name>A0A931BKI6_9BACT</name>
<evidence type="ECO:0000256" key="1">
    <source>
        <dbReference type="SAM" id="Phobius"/>
    </source>
</evidence>
<dbReference type="AlphaFoldDB" id="A0A931BKI6"/>
<comment type="caution">
    <text evidence="3">The sequence shown here is derived from an EMBL/GenBank/DDBJ whole genome shotgun (WGS) entry which is preliminary data.</text>
</comment>
<keyword evidence="3" id="KW-0418">Kinase</keyword>
<dbReference type="RefSeq" id="WP_196288326.1">
    <property type="nucleotide sequence ID" value="NZ_JADQDP010000005.1"/>
</dbReference>
<keyword evidence="1" id="KW-0812">Transmembrane</keyword>
<dbReference type="EMBL" id="JADQDP010000005">
    <property type="protein sequence ID" value="MBF9143972.1"/>
    <property type="molecule type" value="Genomic_DNA"/>
</dbReference>
<keyword evidence="4" id="KW-1185">Reference proteome</keyword>
<keyword evidence="1" id="KW-1133">Transmembrane helix</keyword>
<evidence type="ECO:0000259" key="2">
    <source>
        <dbReference type="Pfam" id="PF06580"/>
    </source>
</evidence>
<dbReference type="InterPro" id="IPR010559">
    <property type="entry name" value="Sig_transdc_His_kin_internal"/>
</dbReference>
<dbReference type="Gene3D" id="3.30.565.10">
    <property type="entry name" value="Histidine kinase-like ATPase, C-terminal domain"/>
    <property type="match status" value="1"/>
</dbReference>
<evidence type="ECO:0000313" key="4">
    <source>
        <dbReference type="Proteomes" id="UP000645610"/>
    </source>
</evidence>
<feature type="transmembrane region" description="Helical" evidence="1">
    <location>
        <begin position="115"/>
        <end position="139"/>
    </location>
</feature>
<dbReference type="PANTHER" id="PTHR34220">
    <property type="entry name" value="SENSOR HISTIDINE KINASE YPDA"/>
    <property type="match status" value="1"/>
</dbReference>
<keyword evidence="3" id="KW-0808">Transferase</keyword>
<sequence>MNRALAWRVARHGLFWFGLWGFMLLIQLPEHFANGRNIYWREYLFIQVPISLVCIYPLLYFMMPRLLRGQVALFLGLLAVWLVAAAGLAGLQYAFYHHVIQPQLLGMPPAPPFRWQEVTGGLTFGFFALVATGGIVAFIKGVNHWYEQRQLSTQLQQQRLQTELQLLKAQLQPQFLYRTLHTLYELTLNKAASSPAAVLQLSALLRYMLYDSQLDAVPLADEVAMLRHYVALEQLRLGTGVDVSLSFSGDETAHDIAPLVLLPLVENAFRHGTGPALECPWISFDLVAKPHQITIKVINSQAHGAEWGGEGLGLRTLRARLARLYPTRHELKIVSEPDTFLVMLNLRAAPLAAARPMDQPVPSTPTYATAI</sequence>
<gene>
    <name evidence="3" type="ORF">I2I01_20160</name>
</gene>
<proteinExistence type="predicted"/>
<feature type="transmembrane region" description="Helical" evidence="1">
    <location>
        <begin position="40"/>
        <end position="59"/>
    </location>
</feature>
<dbReference type="InterPro" id="IPR036890">
    <property type="entry name" value="HATPase_C_sf"/>
</dbReference>
<protein>
    <submittedName>
        <fullName evidence="3">Sensor histidine kinase</fullName>
    </submittedName>
</protein>
<feature type="transmembrane region" description="Helical" evidence="1">
    <location>
        <begin position="71"/>
        <end position="95"/>
    </location>
</feature>
<reference evidence="3 4" key="1">
    <citation type="submission" date="2020-11" db="EMBL/GenBank/DDBJ databases">
        <authorList>
            <person name="Kim M.K."/>
        </authorList>
    </citation>
    <scope>NUCLEOTIDE SEQUENCE [LARGE SCALE GENOMIC DNA]</scope>
    <source>
        <strain evidence="3 4">BT439</strain>
    </source>
</reference>
<dbReference type="GO" id="GO:0016020">
    <property type="term" value="C:membrane"/>
    <property type="evidence" value="ECO:0007669"/>
    <property type="project" value="InterPro"/>
</dbReference>
<dbReference type="GO" id="GO:0000155">
    <property type="term" value="F:phosphorelay sensor kinase activity"/>
    <property type="evidence" value="ECO:0007669"/>
    <property type="project" value="InterPro"/>
</dbReference>
<keyword evidence="1" id="KW-0472">Membrane</keyword>
<feature type="domain" description="Signal transduction histidine kinase internal region" evidence="2">
    <location>
        <begin position="163"/>
        <end position="238"/>
    </location>
</feature>